<dbReference type="InterPro" id="IPR036663">
    <property type="entry name" value="Fumarylacetoacetase_C_sf"/>
</dbReference>
<dbReference type="SUPFAM" id="SSF56529">
    <property type="entry name" value="FAH"/>
    <property type="match status" value="1"/>
</dbReference>
<dbReference type="PANTHER" id="PTHR11820">
    <property type="entry name" value="ACYLPYRUVASE"/>
    <property type="match status" value="1"/>
</dbReference>
<accession>A0A428PRI1</accession>
<name>A0A428PRI1_9HYPO</name>
<dbReference type="GO" id="GO:0006107">
    <property type="term" value="P:oxaloacetate metabolic process"/>
    <property type="evidence" value="ECO:0007669"/>
    <property type="project" value="UniProtKB-ARBA"/>
</dbReference>
<keyword evidence="5" id="KW-1185">Reference proteome</keyword>
<dbReference type="FunFam" id="3.90.850.10:FF:000002">
    <property type="entry name" value="2-hydroxyhepta-2,4-diene-1,7-dioate isomerase"/>
    <property type="match status" value="1"/>
</dbReference>
<organism evidence="4 5">
    <name type="scientific">Fusarium floridanum</name>
    <dbReference type="NCBI Taxonomy" id="1325733"/>
    <lineage>
        <taxon>Eukaryota</taxon>
        <taxon>Fungi</taxon>
        <taxon>Dikarya</taxon>
        <taxon>Ascomycota</taxon>
        <taxon>Pezizomycotina</taxon>
        <taxon>Sordariomycetes</taxon>
        <taxon>Hypocreomycetidae</taxon>
        <taxon>Hypocreales</taxon>
        <taxon>Nectriaceae</taxon>
        <taxon>Fusarium</taxon>
        <taxon>Fusarium solani species complex</taxon>
    </lineage>
</organism>
<gene>
    <name evidence="4" type="ORF">CEP51_014518</name>
</gene>
<dbReference type="GO" id="GO:0046872">
    <property type="term" value="F:metal ion binding"/>
    <property type="evidence" value="ECO:0007669"/>
    <property type="project" value="UniProtKB-KW"/>
</dbReference>
<dbReference type="Gene3D" id="3.90.850.10">
    <property type="entry name" value="Fumarylacetoacetase-like, C-terminal domain"/>
    <property type="match status" value="1"/>
</dbReference>
<evidence type="ECO:0000259" key="3">
    <source>
        <dbReference type="Pfam" id="PF01557"/>
    </source>
</evidence>
<dbReference type="GO" id="GO:0018773">
    <property type="term" value="F:acetylpyruvate hydrolase activity"/>
    <property type="evidence" value="ECO:0007669"/>
    <property type="project" value="TreeGrafter"/>
</dbReference>
<comment type="similarity">
    <text evidence="1">Belongs to the FAH family.</text>
</comment>
<dbReference type="EMBL" id="NKCL01000684">
    <property type="protein sequence ID" value="RSL55647.1"/>
    <property type="molecule type" value="Genomic_DNA"/>
</dbReference>
<evidence type="ECO:0000256" key="2">
    <source>
        <dbReference type="ARBA" id="ARBA00022723"/>
    </source>
</evidence>
<keyword evidence="2" id="KW-0479">Metal-binding</keyword>
<comment type="caution">
    <text evidence="4">The sequence shown here is derived from an EMBL/GenBank/DDBJ whole genome shotgun (WGS) entry which is preliminary data.</text>
</comment>
<sequence>MSMQVLCPLPATPIFMCVGLNYKQHAEEAKMSYGEYPVIFAKPADALAGPFEDVTVPSACISMDYEAELCVVIGKDCKNLTADSDLSEYILGYAVGNDVSSRWWQMPERSGNQHGIAKSFDKFGPVGPVITSPKVIRNPADLVLECFVNGERRQSTKIDDMIFDVPAILEHLSRGTTLRKGTIIMTGTPSGVAAFMKPPGWLKDGDIVEVHLSKVGAIRNKMVFEANAK</sequence>
<evidence type="ECO:0000313" key="5">
    <source>
        <dbReference type="Proteomes" id="UP000287972"/>
    </source>
</evidence>
<feature type="domain" description="Fumarylacetoacetase-like C-terminal" evidence="3">
    <location>
        <begin position="16"/>
        <end position="222"/>
    </location>
</feature>
<dbReference type="InterPro" id="IPR011234">
    <property type="entry name" value="Fumarylacetoacetase-like_C"/>
</dbReference>
<evidence type="ECO:0000256" key="1">
    <source>
        <dbReference type="ARBA" id="ARBA00010211"/>
    </source>
</evidence>
<dbReference type="GO" id="GO:0050163">
    <property type="term" value="F:oxaloacetate tautomerase activity"/>
    <property type="evidence" value="ECO:0007669"/>
    <property type="project" value="UniProtKB-ARBA"/>
</dbReference>
<dbReference type="Pfam" id="PF01557">
    <property type="entry name" value="FAA_hydrolase"/>
    <property type="match status" value="1"/>
</dbReference>
<proteinExistence type="inferred from homology"/>
<protein>
    <recommendedName>
        <fullName evidence="3">Fumarylacetoacetase-like C-terminal domain-containing protein</fullName>
    </recommendedName>
</protein>
<dbReference type="Proteomes" id="UP000287972">
    <property type="component" value="Unassembled WGS sequence"/>
</dbReference>
<evidence type="ECO:0000313" key="4">
    <source>
        <dbReference type="EMBL" id="RSL55647.1"/>
    </source>
</evidence>
<dbReference type="PANTHER" id="PTHR11820:SF7">
    <property type="entry name" value="ACYLPYRUVASE FAHD1, MITOCHONDRIAL"/>
    <property type="match status" value="1"/>
</dbReference>
<dbReference type="AlphaFoldDB" id="A0A428PRI1"/>
<reference evidence="4 5" key="1">
    <citation type="submission" date="2017-06" db="EMBL/GenBank/DDBJ databases">
        <title>Comparative genomic analysis of Ambrosia Fusariam Clade fungi.</title>
        <authorList>
            <person name="Stajich J.E."/>
            <person name="Carrillo J."/>
            <person name="Kijimoto T."/>
            <person name="Eskalen A."/>
            <person name="O'Donnell K."/>
            <person name="Kasson M."/>
        </authorList>
    </citation>
    <scope>NUCLEOTIDE SEQUENCE [LARGE SCALE GENOMIC DNA]</scope>
    <source>
        <strain evidence="4 5">NRRL62606</strain>
    </source>
</reference>